<dbReference type="Proteomes" id="UP000076722">
    <property type="component" value="Unassembled WGS sequence"/>
</dbReference>
<dbReference type="InterPro" id="IPR010776">
    <property type="entry name" value="Hop2_WH_dom"/>
</dbReference>
<dbReference type="GO" id="GO:0120231">
    <property type="term" value="C:DNA recombinase auxiliary factor complex"/>
    <property type="evidence" value="ECO:0007669"/>
    <property type="project" value="TreeGrafter"/>
</dbReference>
<feature type="domain" description="Homologous-pairing protein 2 winged helix" evidence="7">
    <location>
        <begin position="12"/>
        <end position="72"/>
    </location>
</feature>
<dbReference type="EMBL" id="KV419410">
    <property type="protein sequence ID" value="KZS92560.1"/>
    <property type="molecule type" value="Genomic_DNA"/>
</dbReference>
<organism evidence="8 9">
    <name type="scientific">Sistotremastrum niveocremeum HHB9708</name>
    <dbReference type="NCBI Taxonomy" id="1314777"/>
    <lineage>
        <taxon>Eukaryota</taxon>
        <taxon>Fungi</taxon>
        <taxon>Dikarya</taxon>
        <taxon>Basidiomycota</taxon>
        <taxon>Agaricomycotina</taxon>
        <taxon>Agaricomycetes</taxon>
        <taxon>Sistotremastrales</taxon>
        <taxon>Sistotremastraceae</taxon>
        <taxon>Sertulicium</taxon>
        <taxon>Sertulicium niveocremeum</taxon>
    </lineage>
</organism>
<keyword evidence="9" id="KW-1185">Reference proteome</keyword>
<comment type="subcellular location">
    <subcellularLocation>
        <location evidence="1">Nucleus</location>
    </subcellularLocation>
</comment>
<dbReference type="GO" id="GO:0000709">
    <property type="term" value="P:meiotic joint molecule formation"/>
    <property type="evidence" value="ECO:0007669"/>
    <property type="project" value="TreeGrafter"/>
</dbReference>
<dbReference type="GO" id="GO:0010774">
    <property type="term" value="P:meiotic strand invasion involved in reciprocal meiotic recombination"/>
    <property type="evidence" value="ECO:0007669"/>
    <property type="project" value="TreeGrafter"/>
</dbReference>
<keyword evidence="5" id="KW-0469">Meiosis</keyword>
<dbReference type="GO" id="GO:0003690">
    <property type="term" value="F:double-stranded DNA binding"/>
    <property type="evidence" value="ECO:0007669"/>
    <property type="project" value="TreeGrafter"/>
</dbReference>
<evidence type="ECO:0000259" key="7">
    <source>
        <dbReference type="Pfam" id="PF07106"/>
    </source>
</evidence>
<dbReference type="AlphaFoldDB" id="A0A164TQJ3"/>
<dbReference type="GO" id="GO:0007129">
    <property type="term" value="P:homologous chromosome pairing at meiosis"/>
    <property type="evidence" value="ECO:0007669"/>
    <property type="project" value="TreeGrafter"/>
</dbReference>
<dbReference type="InterPro" id="IPR036388">
    <property type="entry name" value="WH-like_DNA-bd_sf"/>
</dbReference>
<keyword evidence="4" id="KW-0539">Nucleus</keyword>
<evidence type="ECO:0000256" key="3">
    <source>
        <dbReference type="ARBA" id="ARBA00023172"/>
    </source>
</evidence>
<feature type="coiled-coil region" evidence="6">
    <location>
        <begin position="84"/>
        <end position="118"/>
    </location>
</feature>
<keyword evidence="3" id="KW-0233">DNA recombination</keyword>
<dbReference type="GO" id="GO:0000794">
    <property type="term" value="C:condensed nuclear chromosome"/>
    <property type="evidence" value="ECO:0007669"/>
    <property type="project" value="TreeGrafter"/>
</dbReference>
<evidence type="ECO:0000256" key="1">
    <source>
        <dbReference type="ARBA" id="ARBA00004123"/>
    </source>
</evidence>
<dbReference type="GO" id="GO:0120230">
    <property type="term" value="F:recombinase activator activity"/>
    <property type="evidence" value="ECO:0007669"/>
    <property type="project" value="TreeGrafter"/>
</dbReference>
<protein>
    <submittedName>
        <fullName evidence="8">TBPIP-domain-containing protein</fullName>
    </submittedName>
</protein>
<dbReference type="OrthoDB" id="272266at2759"/>
<evidence type="ECO:0000313" key="9">
    <source>
        <dbReference type="Proteomes" id="UP000076722"/>
    </source>
</evidence>
<name>A0A164TQJ3_9AGAM</name>
<dbReference type="PANTHER" id="PTHR15938">
    <property type="entry name" value="TBP-1 INTERACTING PROTEIN"/>
    <property type="match status" value="1"/>
</dbReference>
<evidence type="ECO:0000256" key="2">
    <source>
        <dbReference type="ARBA" id="ARBA00007922"/>
    </source>
</evidence>
<dbReference type="PANTHER" id="PTHR15938:SF0">
    <property type="entry name" value="HOMOLOGOUS-PAIRING PROTEIN 2 HOMOLOG"/>
    <property type="match status" value="1"/>
</dbReference>
<reference evidence="8 9" key="1">
    <citation type="journal article" date="2016" name="Mol. Biol. Evol.">
        <title>Comparative Genomics of Early-Diverging Mushroom-Forming Fungi Provides Insights into the Origins of Lignocellulose Decay Capabilities.</title>
        <authorList>
            <person name="Nagy L.G."/>
            <person name="Riley R."/>
            <person name="Tritt A."/>
            <person name="Adam C."/>
            <person name="Daum C."/>
            <person name="Floudas D."/>
            <person name="Sun H."/>
            <person name="Yadav J.S."/>
            <person name="Pangilinan J."/>
            <person name="Larsson K.H."/>
            <person name="Matsuura K."/>
            <person name="Barry K."/>
            <person name="Labutti K."/>
            <person name="Kuo R."/>
            <person name="Ohm R.A."/>
            <person name="Bhattacharya S.S."/>
            <person name="Shirouzu T."/>
            <person name="Yoshinaga Y."/>
            <person name="Martin F.M."/>
            <person name="Grigoriev I.V."/>
            <person name="Hibbett D.S."/>
        </authorList>
    </citation>
    <scope>NUCLEOTIDE SEQUENCE [LARGE SCALE GENOMIC DNA]</scope>
    <source>
        <strain evidence="8 9">HHB9708</strain>
    </source>
</reference>
<dbReference type="Pfam" id="PF07106">
    <property type="entry name" value="WHD_TBPIP"/>
    <property type="match status" value="1"/>
</dbReference>
<sequence length="237" mass="26486">MAPKAKDPEEKAKALVLSYLKEVNRPYGAIDITANLKGAIAKTQTPKVLAALAERGEISQKTYAKSIFYVAKQSDLEDIPSDKLKALEEECAAVQDSSKILQTELKSLQQALTKLKSTPTDSQLSSINAEYASKALLLEERLAPLRAGVRLISAEELANIETKWIQMRAEWISRRKVAKDVWSFFTEDRSPQESVELADTLGIEADSPEHERLERGPLCSTKQSRVLKRKQAFEVRD</sequence>
<evidence type="ECO:0000256" key="6">
    <source>
        <dbReference type="SAM" id="Coils"/>
    </source>
</evidence>
<dbReference type="STRING" id="1314777.A0A164TQJ3"/>
<proteinExistence type="inferred from homology"/>
<keyword evidence="6" id="KW-0175">Coiled coil</keyword>
<accession>A0A164TQJ3</accession>
<dbReference type="Gene3D" id="1.10.10.10">
    <property type="entry name" value="Winged helix-like DNA-binding domain superfamily/Winged helix DNA-binding domain"/>
    <property type="match status" value="1"/>
</dbReference>
<comment type="similarity">
    <text evidence="2">Belongs to the HOP2 family.</text>
</comment>
<evidence type="ECO:0000256" key="4">
    <source>
        <dbReference type="ARBA" id="ARBA00023242"/>
    </source>
</evidence>
<gene>
    <name evidence="8" type="ORF">SISNIDRAFT_474812</name>
</gene>
<evidence type="ECO:0000313" key="8">
    <source>
        <dbReference type="EMBL" id="KZS92560.1"/>
    </source>
</evidence>
<evidence type="ECO:0000256" key="5">
    <source>
        <dbReference type="ARBA" id="ARBA00023254"/>
    </source>
</evidence>